<dbReference type="AlphaFoldDB" id="A0A1C6TYB0"/>
<name>A0A1C6TYB0_9ACTN</name>
<feature type="chain" id="PRO_5008747214" description="Beta/Gamma crystallin" evidence="1">
    <location>
        <begin position="27"/>
        <end position="136"/>
    </location>
</feature>
<dbReference type="EMBL" id="FMIA01000002">
    <property type="protein sequence ID" value="SCL46737.1"/>
    <property type="molecule type" value="Genomic_DNA"/>
</dbReference>
<feature type="signal peptide" evidence="1">
    <location>
        <begin position="1"/>
        <end position="26"/>
    </location>
</feature>
<organism evidence="2 3">
    <name type="scientific">Micromonospora yangpuensis</name>
    <dbReference type="NCBI Taxonomy" id="683228"/>
    <lineage>
        <taxon>Bacteria</taxon>
        <taxon>Bacillati</taxon>
        <taxon>Actinomycetota</taxon>
        <taxon>Actinomycetes</taxon>
        <taxon>Micromonosporales</taxon>
        <taxon>Micromonosporaceae</taxon>
        <taxon>Micromonospora</taxon>
    </lineage>
</organism>
<reference evidence="2 3" key="1">
    <citation type="submission" date="2016-06" db="EMBL/GenBank/DDBJ databases">
        <authorList>
            <person name="Kjaerup R.B."/>
            <person name="Dalgaard T.S."/>
            <person name="Juul-Madsen H.R."/>
        </authorList>
    </citation>
    <scope>NUCLEOTIDE SEQUENCE [LARGE SCALE GENOMIC DNA]</scope>
    <source>
        <strain evidence="2 3">DSM 45577</strain>
    </source>
</reference>
<evidence type="ECO:0000256" key="1">
    <source>
        <dbReference type="SAM" id="SignalP"/>
    </source>
</evidence>
<proteinExistence type="predicted"/>
<evidence type="ECO:0000313" key="3">
    <source>
        <dbReference type="Proteomes" id="UP000198937"/>
    </source>
</evidence>
<dbReference type="Proteomes" id="UP000198937">
    <property type="component" value="Unassembled WGS sequence"/>
</dbReference>
<evidence type="ECO:0008006" key="4">
    <source>
        <dbReference type="Google" id="ProtNLM"/>
    </source>
</evidence>
<keyword evidence="3" id="KW-1185">Reference proteome</keyword>
<gene>
    <name evidence="2" type="ORF">GA0070617_0370</name>
</gene>
<sequence length="136" mass="14739">MSVKIARVLATTVAVSVAALGTPAEAAPQNQFGTTASCYGGSVRSYFERAGSGGDAGPYRTSTRCRDINVRNASPFAVDACVIFIDQTGKCNYWTYLPAKSGWVVVATNVRDGVNFKVRFVTQRYEYEPLTAHHAY</sequence>
<accession>A0A1C6TYB0</accession>
<keyword evidence="1" id="KW-0732">Signal</keyword>
<evidence type="ECO:0000313" key="2">
    <source>
        <dbReference type="EMBL" id="SCL46737.1"/>
    </source>
</evidence>
<protein>
    <recommendedName>
        <fullName evidence="4">Beta/Gamma crystallin</fullName>
    </recommendedName>
</protein>